<protein>
    <submittedName>
        <fullName evidence="3">Uncharacterized protein</fullName>
    </submittedName>
</protein>
<comment type="caution">
    <text evidence="3">The sequence shown here is derived from an EMBL/GenBank/DDBJ whole genome shotgun (WGS) entry which is preliminary data.</text>
</comment>
<evidence type="ECO:0000313" key="6">
    <source>
        <dbReference type="Proteomes" id="UP000435112"/>
    </source>
</evidence>
<dbReference type="Proteomes" id="UP000434957">
    <property type="component" value="Unassembled WGS sequence"/>
</dbReference>
<dbReference type="EMBL" id="QXFU01000672">
    <property type="protein sequence ID" value="KAE9024989.1"/>
    <property type="molecule type" value="Genomic_DNA"/>
</dbReference>
<accession>A0A6A4FCG5</accession>
<reference evidence="3 5" key="1">
    <citation type="submission" date="2018-08" db="EMBL/GenBank/DDBJ databases">
        <title>Genomic investigation of the strawberry pathogen Phytophthora fragariae indicates pathogenicity is determined by transcriptional variation in three key races.</title>
        <authorList>
            <person name="Adams T.M."/>
            <person name="Armitage A.D."/>
            <person name="Sobczyk M.K."/>
            <person name="Bates H.J."/>
            <person name="Dunwell J.M."/>
            <person name="Nellist C.F."/>
            <person name="Harrison R.J."/>
        </authorList>
    </citation>
    <scope>NUCLEOTIDE SEQUENCE [LARGE SCALE GENOMIC DNA]</scope>
    <source>
        <strain evidence="2 4">SCRP249</strain>
        <strain evidence="1 6">SCRP324</strain>
        <strain evidence="3 5">SCRP333</strain>
    </source>
</reference>
<organism evidence="3 5">
    <name type="scientific">Phytophthora rubi</name>
    <dbReference type="NCBI Taxonomy" id="129364"/>
    <lineage>
        <taxon>Eukaryota</taxon>
        <taxon>Sar</taxon>
        <taxon>Stramenopiles</taxon>
        <taxon>Oomycota</taxon>
        <taxon>Peronosporomycetes</taxon>
        <taxon>Peronosporales</taxon>
        <taxon>Peronosporaceae</taxon>
        <taxon>Phytophthora</taxon>
    </lineage>
</organism>
<gene>
    <name evidence="2" type="ORF">PR001_g11220</name>
    <name evidence="1" type="ORF">PR002_g11310</name>
    <name evidence="3" type="ORF">PR003_g10065</name>
</gene>
<sequence length="60" mass="6303">MRAPAVGTACTWCLTCCQIGTKAGNHHCGEVGSLKTVLRSSQLRLRLTNAASSLSRVDAT</sequence>
<dbReference type="Proteomes" id="UP000429607">
    <property type="component" value="Unassembled WGS sequence"/>
</dbReference>
<evidence type="ECO:0000313" key="5">
    <source>
        <dbReference type="Proteomes" id="UP000434957"/>
    </source>
</evidence>
<keyword evidence="5" id="KW-1185">Reference proteome</keyword>
<name>A0A6A4FCG5_9STRA</name>
<dbReference type="EMBL" id="QXFV01000685">
    <property type="protein sequence ID" value="KAE9030565.1"/>
    <property type="molecule type" value="Genomic_DNA"/>
</dbReference>
<evidence type="ECO:0000313" key="3">
    <source>
        <dbReference type="EMBL" id="KAE9341286.1"/>
    </source>
</evidence>
<evidence type="ECO:0000313" key="1">
    <source>
        <dbReference type="EMBL" id="KAE9024989.1"/>
    </source>
</evidence>
<proteinExistence type="predicted"/>
<dbReference type="AlphaFoldDB" id="A0A6A4FCG5"/>
<evidence type="ECO:0000313" key="2">
    <source>
        <dbReference type="EMBL" id="KAE9030565.1"/>
    </source>
</evidence>
<dbReference type="EMBL" id="QXFT01000539">
    <property type="protein sequence ID" value="KAE9341286.1"/>
    <property type="molecule type" value="Genomic_DNA"/>
</dbReference>
<dbReference type="Proteomes" id="UP000435112">
    <property type="component" value="Unassembled WGS sequence"/>
</dbReference>
<evidence type="ECO:0000313" key="4">
    <source>
        <dbReference type="Proteomes" id="UP000429607"/>
    </source>
</evidence>